<dbReference type="RefSeq" id="WP_130542322.1">
    <property type="nucleotide sequence ID" value="NZ_CP042431.1"/>
</dbReference>
<reference evidence="2 3" key="1">
    <citation type="submission" date="2019-02" db="EMBL/GenBank/DDBJ databases">
        <title>Genomic Encyclopedia of Type Strains, Phase IV (KMG-IV): sequencing the most valuable type-strain genomes for metagenomic binning, comparative biology and taxonomic classification.</title>
        <authorList>
            <person name="Goeker M."/>
        </authorList>
    </citation>
    <scope>NUCLEOTIDE SEQUENCE [LARGE SCALE GENOMIC DNA]</scope>
    <source>
        <strain evidence="2 3">DSM 18116</strain>
    </source>
</reference>
<sequence>MFTIYYCYDAYCGWCYGFSPVMSKLAATYKDKIHFEVLSGGMILPEQPKHIGVTAGYIAEAYKVVEERTGIKFGQDFLWHIFNPDDSDWFPNSEKSAIAMCIFKEYFPEDQVAFASDLQYGLNFEGRDLTDDEAYRHLLEKYQIPAEEFYSKLHSEDYKQKAYYEFQLCKQLQVTGFPAALIQVAETKFYLLSRGYSDYDTMQLRIENVLKEVDQVNGHR</sequence>
<dbReference type="Proteomes" id="UP000293874">
    <property type="component" value="Unassembled WGS sequence"/>
</dbReference>
<evidence type="ECO:0000313" key="2">
    <source>
        <dbReference type="EMBL" id="RZS71855.1"/>
    </source>
</evidence>
<dbReference type="InterPro" id="IPR036249">
    <property type="entry name" value="Thioredoxin-like_sf"/>
</dbReference>
<gene>
    <name evidence="2" type="ORF">EV199_3768</name>
</gene>
<feature type="domain" description="DSBA-like thioredoxin" evidence="1">
    <location>
        <begin position="7"/>
        <end position="203"/>
    </location>
</feature>
<dbReference type="Gene3D" id="3.40.30.10">
    <property type="entry name" value="Glutaredoxin"/>
    <property type="match status" value="1"/>
</dbReference>
<keyword evidence="3" id="KW-1185">Reference proteome</keyword>
<evidence type="ECO:0000259" key="1">
    <source>
        <dbReference type="Pfam" id="PF01323"/>
    </source>
</evidence>
<comment type="caution">
    <text evidence="2">The sequence shown here is derived from an EMBL/GenBank/DDBJ whole genome shotgun (WGS) entry which is preliminary data.</text>
</comment>
<dbReference type="Pfam" id="PF01323">
    <property type="entry name" value="DSBA"/>
    <property type="match status" value="1"/>
</dbReference>
<name>A0A4Q7MSS7_9BACT</name>
<dbReference type="GO" id="GO:0016491">
    <property type="term" value="F:oxidoreductase activity"/>
    <property type="evidence" value="ECO:0007669"/>
    <property type="project" value="InterPro"/>
</dbReference>
<evidence type="ECO:0000313" key="3">
    <source>
        <dbReference type="Proteomes" id="UP000293874"/>
    </source>
</evidence>
<accession>A0A4Q7MSS7</accession>
<dbReference type="AlphaFoldDB" id="A0A4Q7MSS7"/>
<dbReference type="Gene3D" id="1.10.472.60">
    <property type="entry name" value="putative protein disulfide isomerase domain"/>
    <property type="match status" value="1"/>
</dbReference>
<protein>
    <recommendedName>
        <fullName evidence="1">DSBA-like thioredoxin domain-containing protein</fullName>
    </recommendedName>
</protein>
<proteinExistence type="predicted"/>
<dbReference type="SUPFAM" id="SSF52833">
    <property type="entry name" value="Thioredoxin-like"/>
    <property type="match status" value="1"/>
</dbReference>
<dbReference type="EMBL" id="SGXA01000002">
    <property type="protein sequence ID" value="RZS71855.1"/>
    <property type="molecule type" value="Genomic_DNA"/>
</dbReference>
<dbReference type="InterPro" id="IPR001853">
    <property type="entry name" value="DSBA-like_thioredoxin_dom"/>
</dbReference>
<dbReference type="OrthoDB" id="9813770at2"/>
<organism evidence="2 3">
    <name type="scientific">Pseudobacter ginsenosidimutans</name>
    <dbReference type="NCBI Taxonomy" id="661488"/>
    <lineage>
        <taxon>Bacteria</taxon>
        <taxon>Pseudomonadati</taxon>
        <taxon>Bacteroidota</taxon>
        <taxon>Chitinophagia</taxon>
        <taxon>Chitinophagales</taxon>
        <taxon>Chitinophagaceae</taxon>
        <taxon>Pseudobacter</taxon>
    </lineage>
</organism>
<dbReference type="CDD" id="cd03025">
    <property type="entry name" value="DsbA_FrnE_like"/>
    <property type="match status" value="1"/>
</dbReference>